<dbReference type="EMBL" id="QJRO01000002">
    <property type="protein sequence ID" value="PYB85278.1"/>
    <property type="molecule type" value="Genomic_DNA"/>
</dbReference>
<sequence>MNGFSESTSEDSHFIFFNGYKEERFDEFVEFVLTTLGARKPEREEGPYSTLVITEYKGQRLVLTSGSFEGCFISMDKEAAWLATEIIKAF</sequence>
<proteinExistence type="predicted"/>
<dbReference type="RefSeq" id="WP_110697892.1">
    <property type="nucleotide sequence ID" value="NZ_CP151184.1"/>
</dbReference>
<evidence type="ECO:0000313" key="2">
    <source>
        <dbReference type="Proteomes" id="UP000247620"/>
    </source>
</evidence>
<evidence type="ECO:0000313" key="1">
    <source>
        <dbReference type="EMBL" id="PYB85278.1"/>
    </source>
</evidence>
<protein>
    <submittedName>
        <fullName evidence="1">Uncharacterized protein</fullName>
    </submittedName>
</protein>
<dbReference type="AlphaFoldDB" id="A0A2V4I476"/>
<organism evidence="1 2">
    <name type="scientific">Pseudomonas soli</name>
    <dbReference type="NCBI Taxonomy" id="1306993"/>
    <lineage>
        <taxon>Bacteria</taxon>
        <taxon>Pseudomonadati</taxon>
        <taxon>Pseudomonadota</taxon>
        <taxon>Gammaproteobacteria</taxon>
        <taxon>Pseudomonadales</taxon>
        <taxon>Pseudomonadaceae</taxon>
        <taxon>Pseudomonas</taxon>
    </lineage>
</organism>
<accession>A0A2V4I476</accession>
<gene>
    <name evidence="1" type="ORF">DMX07_04600</name>
</gene>
<dbReference type="Proteomes" id="UP000247620">
    <property type="component" value="Unassembled WGS sequence"/>
</dbReference>
<comment type="caution">
    <text evidence="1">The sequence shown here is derived from an EMBL/GenBank/DDBJ whole genome shotgun (WGS) entry which is preliminary data.</text>
</comment>
<reference evidence="1 2" key="1">
    <citation type="submission" date="2018-06" db="EMBL/GenBank/DDBJ databases">
        <title>Pseudomonas diversity within urban Lake Michigan freshwaters.</title>
        <authorList>
            <person name="Batrich M."/>
            <person name="Hatzopoulos T."/>
            <person name="Putonti C."/>
        </authorList>
    </citation>
    <scope>NUCLEOTIDE SEQUENCE [LARGE SCALE GENOMIC DNA]</scope>
    <source>
        <strain evidence="1 2">LBp-160603</strain>
    </source>
</reference>
<name>A0A2V4I476_9PSED</name>